<evidence type="ECO:0000259" key="4">
    <source>
        <dbReference type="PROSITE" id="PS50106"/>
    </source>
</evidence>
<dbReference type="InterPro" id="IPR041489">
    <property type="entry name" value="PDZ_6"/>
</dbReference>
<keyword evidence="2" id="KW-1003">Cell membrane</keyword>
<dbReference type="InterPro" id="IPR036034">
    <property type="entry name" value="PDZ_sf"/>
</dbReference>
<evidence type="ECO:0000256" key="2">
    <source>
        <dbReference type="ARBA" id="ARBA00022475"/>
    </source>
</evidence>
<reference evidence="7" key="1">
    <citation type="submission" date="2012-12" db="EMBL/GenBank/DDBJ databases">
        <authorList>
            <person name="Hellsten U."/>
            <person name="Grimwood J."/>
            <person name="Chapman J.A."/>
            <person name="Shapiro H."/>
            <person name="Aerts A."/>
            <person name="Otillar R.P."/>
            <person name="Terry A.Y."/>
            <person name="Boore J.L."/>
            <person name="Simakov O."/>
            <person name="Marletaz F."/>
            <person name="Cho S.-J."/>
            <person name="Edsinger-Gonzales E."/>
            <person name="Havlak P."/>
            <person name="Kuo D.-H."/>
            <person name="Larsson T."/>
            <person name="Lv J."/>
            <person name="Arendt D."/>
            <person name="Savage R."/>
            <person name="Osoegawa K."/>
            <person name="de Jong P."/>
            <person name="Lindberg D.R."/>
            <person name="Seaver E.C."/>
            <person name="Weisblat D.A."/>
            <person name="Putnam N.H."/>
            <person name="Grigoriev I.V."/>
            <person name="Rokhsar D.S."/>
        </authorList>
    </citation>
    <scope>NUCLEOTIDE SEQUENCE</scope>
</reference>
<dbReference type="Pfam" id="PF17820">
    <property type="entry name" value="PDZ_6"/>
    <property type="match status" value="1"/>
</dbReference>
<dbReference type="EnsemblMetazoa" id="HelroT126015">
    <property type="protein sequence ID" value="HelroP126015"/>
    <property type="gene ID" value="HelroG126015"/>
</dbReference>
<feature type="domain" description="PDZ" evidence="4">
    <location>
        <begin position="5"/>
        <end position="87"/>
    </location>
</feature>
<accession>T1EH83</accession>
<keyword evidence="2" id="KW-0472">Membrane</keyword>
<dbReference type="InParanoid" id="T1EH83"/>
<dbReference type="STRING" id="6412.T1EH83"/>
<keyword evidence="3" id="KW-0677">Repeat</keyword>
<protein>
    <recommendedName>
        <fullName evidence="4">PDZ domain-containing protein</fullName>
    </recommendedName>
</protein>
<dbReference type="RefSeq" id="XP_009030812.1">
    <property type="nucleotide sequence ID" value="XM_009032564.1"/>
</dbReference>
<dbReference type="CTD" id="20195933"/>
<dbReference type="InterPro" id="IPR001478">
    <property type="entry name" value="PDZ"/>
</dbReference>
<dbReference type="OrthoDB" id="10007415at2759"/>
<sequence>PCPRLCHLRKLPNFTGYGFNLHAEKGKTGHYIGKVDIGSPAEFAGVKDGDRIVEVNGVNLCERTNKQVVERIKSDPNETIFLVVDPETD</sequence>
<dbReference type="AlphaFoldDB" id="T1EH83"/>
<dbReference type="HOGENOM" id="CLU_135840_1_0_1"/>
<dbReference type="PROSITE" id="PS50106">
    <property type="entry name" value="PDZ"/>
    <property type="match status" value="1"/>
</dbReference>
<dbReference type="SMART" id="SM00228">
    <property type="entry name" value="PDZ"/>
    <property type="match status" value="1"/>
</dbReference>
<comment type="subcellular location">
    <subcellularLocation>
        <location evidence="1">Cell membrane</location>
    </subcellularLocation>
</comment>
<organism evidence="6 7">
    <name type="scientific">Helobdella robusta</name>
    <name type="common">Californian leech</name>
    <dbReference type="NCBI Taxonomy" id="6412"/>
    <lineage>
        <taxon>Eukaryota</taxon>
        <taxon>Metazoa</taxon>
        <taxon>Spiralia</taxon>
        <taxon>Lophotrochozoa</taxon>
        <taxon>Annelida</taxon>
        <taxon>Clitellata</taxon>
        <taxon>Hirudinea</taxon>
        <taxon>Rhynchobdellida</taxon>
        <taxon>Glossiphoniidae</taxon>
        <taxon>Helobdella</taxon>
    </lineage>
</organism>
<dbReference type="PANTHER" id="PTHR14191:SF3">
    <property type="entry name" value="NA(+)_H(+) EXCHANGE REGULATORY COFACTOR-LIKE PROTEIN NRFL-1"/>
    <property type="match status" value="1"/>
</dbReference>
<evidence type="ECO:0000256" key="3">
    <source>
        <dbReference type="ARBA" id="ARBA00022737"/>
    </source>
</evidence>
<evidence type="ECO:0000313" key="7">
    <source>
        <dbReference type="Proteomes" id="UP000015101"/>
    </source>
</evidence>
<dbReference type="PANTHER" id="PTHR14191">
    <property type="entry name" value="PDZ DOMAIN CONTAINING PROTEIN"/>
    <property type="match status" value="1"/>
</dbReference>
<reference evidence="6" key="3">
    <citation type="submission" date="2015-06" db="UniProtKB">
        <authorList>
            <consortium name="EnsemblMetazoa"/>
        </authorList>
    </citation>
    <scope>IDENTIFICATION</scope>
</reference>
<keyword evidence="7" id="KW-1185">Reference proteome</keyword>
<dbReference type="CDD" id="cd06768">
    <property type="entry name" value="PDZ_NHERF-like"/>
    <property type="match status" value="1"/>
</dbReference>
<dbReference type="EMBL" id="KB097722">
    <property type="protein sequence ID" value="ESN91108.1"/>
    <property type="molecule type" value="Genomic_DNA"/>
</dbReference>
<name>T1EH83_HELRO</name>
<dbReference type="GeneID" id="20195933"/>
<dbReference type="EMBL" id="AMQM01008097">
    <property type="status" value="NOT_ANNOTATED_CDS"/>
    <property type="molecule type" value="Genomic_DNA"/>
</dbReference>
<dbReference type="OMA" id="NATRCEM"/>
<dbReference type="Gene3D" id="2.30.42.10">
    <property type="match status" value="1"/>
</dbReference>
<evidence type="ECO:0000313" key="5">
    <source>
        <dbReference type="EMBL" id="ESN91108.1"/>
    </source>
</evidence>
<dbReference type="SUPFAM" id="SSF50156">
    <property type="entry name" value="PDZ domain-like"/>
    <property type="match status" value="1"/>
</dbReference>
<dbReference type="InterPro" id="IPR051067">
    <property type="entry name" value="NHER"/>
</dbReference>
<reference evidence="5 7" key="2">
    <citation type="journal article" date="2013" name="Nature">
        <title>Insights into bilaterian evolution from three spiralian genomes.</title>
        <authorList>
            <person name="Simakov O."/>
            <person name="Marletaz F."/>
            <person name="Cho S.J."/>
            <person name="Edsinger-Gonzales E."/>
            <person name="Havlak P."/>
            <person name="Hellsten U."/>
            <person name="Kuo D.H."/>
            <person name="Larsson T."/>
            <person name="Lv J."/>
            <person name="Arendt D."/>
            <person name="Savage R."/>
            <person name="Osoegawa K."/>
            <person name="de Jong P."/>
            <person name="Grimwood J."/>
            <person name="Chapman J.A."/>
            <person name="Shapiro H."/>
            <person name="Aerts A."/>
            <person name="Otillar R.P."/>
            <person name="Terry A.Y."/>
            <person name="Boore J.L."/>
            <person name="Grigoriev I.V."/>
            <person name="Lindberg D.R."/>
            <person name="Seaver E.C."/>
            <person name="Weisblat D.A."/>
            <person name="Putnam N.H."/>
            <person name="Rokhsar D.S."/>
        </authorList>
    </citation>
    <scope>NUCLEOTIDE SEQUENCE</scope>
</reference>
<proteinExistence type="predicted"/>
<gene>
    <name evidence="6" type="primary">20195933</name>
    <name evidence="5" type="ORF">HELRODRAFT_126015</name>
</gene>
<evidence type="ECO:0000256" key="1">
    <source>
        <dbReference type="ARBA" id="ARBA00004236"/>
    </source>
</evidence>
<dbReference type="eggNOG" id="KOG3528">
    <property type="taxonomic scope" value="Eukaryota"/>
</dbReference>
<dbReference type="Proteomes" id="UP000015101">
    <property type="component" value="Unassembled WGS sequence"/>
</dbReference>
<dbReference type="KEGG" id="hro:HELRODRAFT_126015"/>
<evidence type="ECO:0000313" key="6">
    <source>
        <dbReference type="EnsemblMetazoa" id="HelroP126015"/>
    </source>
</evidence>